<dbReference type="EMBL" id="DS545310">
    <property type="protein sequence ID" value="EDQ50347.1"/>
    <property type="molecule type" value="Genomic_DNA"/>
</dbReference>
<organism>
    <name type="scientific">Physcomitrium patens</name>
    <name type="common">Spreading-leaved earth moss</name>
    <name type="synonym">Physcomitrella patens</name>
    <dbReference type="NCBI Taxonomy" id="3218"/>
    <lineage>
        <taxon>Eukaryota</taxon>
        <taxon>Viridiplantae</taxon>
        <taxon>Streptophyta</taxon>
        <taxon>Embryophyta</taxon>
        <taxon>Bryophyta</taxon>
        <taxon>Bryophytina</taxon>
        <taxon>Bryopsida</taxon>
        <taxon>Funariidae</taxon>
        <taxon>Funariales</taxon>
        <taxon>Funariaceae</taxon>
        <taxon>Physcomitrium</taxon>
    </lineage>
</organism>
<name>A9U1U3_PHYPA</name>
<proteinExistence type="predicted"/>
<evidence type="ECO:0000313" key="1">
    <source>
        <dbReference type="EMBL" id="EDQ50347.1"/>
    </source>
</evidence>
<gene>
    <name evidence="1" type="ORF">PHYPADRAFT_100483</name>
</gene>
<accession>A9U1U3</accession>
<reference evidence="1" key="1">
    <citation type="journal article" date="2008" name="Science">
        <title>The Physcomitrella genome reveals evolutionary insights into the conquest of land by plants.</title>
        <authorList>
            <person name="Rensing S."/>
            <person name="Lang D."/>
            <person name="Zimmer A."/>
            <person name="Terry A."/>
            <person name="Salamov A."/>
            <person name="Shapiro H."/>
            <person name="Nishiyama T."/>
            <person name="Perroud P.-F."/>
            <person name="Lindquist E."/>
            <person name="Kamisugi Y."/>
            <person name="Tanahashi T."/>
            <person name="Sakakibara K."/>
            <person name="Fujita T."/>
            <person name="Oishi K."/>
            <person name="Shin-I T."/>
            <person name="Kuroki Y."/>
            <person name="Toyoda A."/>
            <person name="Suzuki Y."/>
            <person name="Hashimoto A."/>
            <person name="Yamaguchi K."/>
            <person name="Sugano A."/>
            <person name="Kohara Y."/>
            <person name="Fujiyama A."/>
            <person name="Anterola A."/>
            <person name="Aoki S."/>
            <person name="Ashton N."/>
            <person name="Barbazuk W.B."/>
            <person name="Barker E."/>
            <person name="Bennetzen J."/>
            <person name="Bezanilla M."/>
            <person name="Blankenship R."/>
            <person name="Cho S.H."/>
            <person name="Dutcher S."/>
            <person name="Estelle M."/>
            <person name="Fawcett J.A."/>
            <person name="Gundlach H."/>
            <person name="Hanada K."/>
            <person name="Heyl A."/>
            <person name="Hicks K.A."/>
            <person name="Hugh J."/>
            <person name="Lohr M."/>
            <person name="Mayer K."/>
            <person name="Melkozernov A."/>
            <person name="Murata T."/>
            <person name="Nelson D."/>
            <person name="Pils B."/>
            <person name="Prigge M."/>
            <person name="Reiss B."/>
            <person name="Renner T."/>
            <person name="Rombauts S."/>
            <person name="Rushton P."/>
            <person name="Sanderfoot A."/>
            <person name="Schween G."/>
            <person name="Shiu S.-H."/>
            <person name="Stueber K."/>
            <person name="Theodoulou F.L."/>
            <person name="Tu H."/>
            <person name="Van de Peer Y."/>
            <person name="Verrier P.J."/>
            <person name="Waters E."/>
            <person name="Wood A."/>
            <person name="Yang L."/>
            <person name="Cove D."/>
            <person name="Cuming A."/>
            <person name="Hasebe M."/>
            <person name="Lucas S."/>
            <person name="Mishler D.B."/>
            <person name="Reski R."/>
            <person name="Grigoriev I."/>
            <person name="Quatrano R.S."/>
            <person name="Boore J.L."/>
        </authorList>
    </citation>
    <scope>NUCLEOTIDE SEQUENCE [LARGE SCALE GENOMIC DNA]</scope>
</reference>
<protein>
    <submittedName>
        <fullName evidence="1">Predicted protein</fullName>
    </submittedName>
</protein>
<dbReference type="AlphaFoldDB" id="A9U1U3"/>
<sequence length="170" mass="19320">MKRLWHNGLTFKKTSESEIYCSRNETLHARKYHLVFTSGSPVNYIVQTWSKDDSVRFEKSKHHIHSPANGDPIDCPSGTVESSQGSKRCLCRQRAVRILLTSTFPILPITVRYIQTKAPPTIESQLASPAHLDKDSTTKTRSNALRTDIQYECATRSITELCRKKTLVKT</sequence>